<reference evidence="1 2" key="1">
    <citation type="submission" date="2021-01" db="EMBL/GenBank/DDBJ databases">
        <title>FDA dAtabase for Regulatory Grade micrObial Sequences (FDA-ARGOS): Supporting development and validation of Infectious Disease Dx tests.</title>
        <authorList>
            <person name="Sproer C."/>
            <person name="Gronow S."/>
            <person name="Severitt S."/>
            <person name="Schroder I."/>
            <person name="Tallon L."/>
            <person name="Sadzewicz L."/>
            <person name="Zhao X."/>
            <person name="Boylan J."/>
            <person name="Ott S."/>
            <person name="Bowen H."/>
            <person name="Vavikolanu K."/>
            <person name="Mehta A."/>
            <person name="Aluvathingal J."/>
            <person name="Nadendla S."/>
            <person name="Lowell S."/>
            <person name="Myers T."/>
            <person name="Yan Y."/>
            <person name="Sichtig H."/>
        </authorList>
    </citation>
    <scope>NUCLEOTIDE SEQUENCE [LARGE SCALE GENOMIC DNA]</scope>
    <source>
        <strain evidence="1 2">FDAARGOS_1131</strain>
    </source>
</reference>
<organism evidence="1 2">
    <name type="scientific">Myroides odoratus</name>
    <name type="common">Flavobacterium odoratum</name>
    <dbReference type="NCBI Taxonomy" id="256"/>
    <lineage>
        <taxon>Bacteria</taxon>
        <taxon>Pseudomonadati</taxon>
        <taxon>Bacteroidota</taxon>
        <taxon>Flavobacteriia</taxon>
        <taxon>Flavobacteriales</taxon>
        <taxon>Flavobacteriaceae</taxon>
        <taxon>Myroides</taxon>
    </lineage>
</organism>
<evidence type="ECO:0000313" key="1">
    <source>
        <dbReference type="EMBL" id="QQU02040.1"/>
    </source>
</evidence>
<protein>
    <submittedName>
        <fullName evidence="1">Uncharacterized protein</fullName>
    </submittedName>
</protein>
<dbReference type="EMBL" id="CP068108">
    <property type="protein sequence ID" value="QQU02040.1"/>
    <property type="molecule type" value="Genomic_DNA"/>
</dbReference>
<evidence type="ECO:0000313" key="2">
    <source>
        <dbReference type="Proteomes" id="UP000596202"/>
    </source>
</evidence>
<sequence length="104" mass="11898">MCCSITLFLASCGSESQEMETTSKTQTVQANNSVEFDNFKAALDYMVANGQNWVPKETKHHMYKPSYEFLLSLGYTQQELWSMGEDAMIELAFIKYFEIVISNN</sequence>
<proteinExistence type="predicted"/>
<gene>
    <name evidence="1" type="ORF">I6I88_13160</name>
</gene>
<accession>A0A9Q6ZE40</accession>
<dbReference type="Proteomes" id="UP000596202">
    <property type="component" value="Chromosome"/>
</dbReference>
<dbReference type="AlphaFoldDB" id="A0A9Q6ZE40"/>
<name>A0A9Q6ZE40_MYROD</name>